<keyword evidence="1" id="KW-0238">DNA-binding</keyword>
<dbReference type="GO" id="GO:0003677">
    <property type="term" value="F:DNA binding"/>
    <property type="evidence" value="ECO:0007669"/>
    <property type="project" value="UniProtKB-KW"/>
</dbReference>
<dbReference type="InterPro" id="IPR013762">
    <property type="entry name" value="Integrase-like_cat_sf"/>
</dbReference>
<keyword evidence="2" id="KW-0233">DNA recombination</keyword>
<dbReference type="AlphaFoldDB" id="A0A7Z6U8C0"/>
<organism evidence="3 4">
    <name type="scientific">Pseudomonas syringae pv. actinidiae</name>
    <dbReference type="NCBI Taxonomy" id="103796"/>
    <lineage>
        <taxon>Bacteria</taxon>
        <taxon>Pseudomonadati</taxon>
        <taxon>Pseudomonadota</taxon>
        <taxon>Gammaproteobacteria</taxon>
        <taxon>Pseudomonadales</taxon>
        <taxon>Pseudomonadaceae</taxon>
        <taxon>Pseudomonas</taxon>
        <taxon>Pseudomonas syringae</taxon>
    </lineage>
</organism>
<evidence type="ECO:0000313" key="4">
    <source>
        <dbReference type="Proteomes" id="UP000282289"/>
    </source>
</evidence>
<dbReference type="GO" id="GO:0015074">
    <property type="term" value="P:DNA integration"/>
    <property type="evidence" value="ECO:0007669"/>
    <property type="project" value="InterPro"/>
</dbReference>
<dbReference type="GO" id="GO:0006310">
    <property type="term" value="P:DNA recombination"/>
    <property type="evidence" value="ECO:0007669"/>
    <property type="project" value="UniProtKB-KW"/>
</dbReference>
<dbReference type="InterPro" id="IPR011010">
    <property type="entry name" value="DNA_brk_join_enz"/>
</dbReference>
<dbReference type="SUPFAM" id="SSF56349">
    <property type="entry name" value="DNA breaking-rejoining enzymes"/>
    <property type="match status" value="1"/>
</dbReference>
<dbReference type="Proteomes" id="UP000282289">
    <property type="component" value="Unassembled WGS sequence"/>
</dbReference>
<dbReference type="Gene3D" id="1.10.150.130">
    <property type="match status" value="1"/>
</dbReference>
<name>A0A7Z6U8C0_PSESF</name>
<evidence type="ECO:0000256" key="1">
    <source>
        <dbReference type="ARBA" id="ARBA00023125"/>
    </source>
</evidence>
<protein>
    <submittedName>
        <fullName evidence="3">Prophage PSPPH06, site-specific recombinase, phage integrase family</fullName>
    </submittedName>
</protein>
<gene>
    <name evidence="3" type="ORF">ALQ15_05096</name>
</gene>
<evidence type="ECO:0000313" key="3">
    <source>
        <dbReference type="EMBL" id="RMP81245.1"/>
    </source>
</evidence>
<dbReference type="Gene3D" id="1.10.443.10">
    <property type="entry name" value="Intergrase catalytic core"/>
    <property type="match status" value="1"/>
</dbReference>
<dbReference type="InterPro" id="IPR010998">
    <property type="entry name" value="Integrase_recombinase_N"/>
</dbReference>
<evidence type="ECO:0000256" key="2">
    <source>
        <dbReference type="ARBA" id="ARBA00023172"/>
    </source>
</evidence>
<comment type="caution">
    <text evidence="3">The sequence shown here is derived from an EMBL/GenBank/DDBJ whole genome shotgun (WGS) entry which is preliminary data.</text>
</comment>
<proteinExistence type="predicted"/>
<sequence>MDDVGPHPPCCGHRACNLRELWHRYSMRKARRRKHNPHIPPHIDQAALPAAIYFDHRNAGVWYTLHYDETGKQRRRNVAPADVSLAELHQIMEQTSGVDKGTLRYLCAQFHLSDRYKKLSLKTHSDYCYSRDVLLGIPTRLGKPLGDLLVKKFTAALIQRIVDRLADEGTPSKAAHVLRYLRRVLQWGRNRGYLDSNPAQGIESPVERKRRRLPEHLVMEALVDRALAFGRLARNEKGGCPEYLSYVMEIGYLCRLRGIETITLTDAHELAEGIMTNRRKGSRDNIVRWTPRLRAAWEGAKAYRAKVWASKSTVVPTRPDRRYIIVASHGGALRKSSLDTAWQRFITSAIEDGSIMAEQRFGLHDLKRRGITDTAGNRADKQEASGHRDGAMMDVYDLSVPLVNASQT</sequence>
<reference evidence="3 4" key="1">
    <citation type="submission" date="2018-08" db="EMBL/GenBank/DDBJ databases">
        <title>Recombination of ecologically and evolutionarily significant loci maintains genetic cohesion in the Pseudomonas syringae species complex.</title>
        <authorList>
            <person name="Dillon M."/>
            <person name="Thakur S."/>
            <person name="Almeida R.N.D."/>
            <person name="Weir B.S."/>
            <person name="Guttman D.S."/>
        </authorList>
    </citation>
    <scope>NUCLEOTIDE SEQUENCE [LARGE SCALE GENOMIC DNA]</scope>
    <source>
        <strain evidence="3 4">ICMP 19589</strain>
    </source>
</reference>
<dbReference type="EMBL" id="RBQT01000050">
    <property type="protein sequence ID" value="RMP81245.1"/>
    <property type="molecule type" value="Genomic_DNA"/>
</dbReference>
<accession>A0A7Z6U8C0</accession>